<evidence type="ECO:0000313" key="3">
    <source>
        <dbReference type="Proteomes" id="UP001299046"/>
    </source>
</evidence>
<comment type="caution">
    <text evidence="2">The sequence shown here is derived from an EMBL/GenBank/DDBJ whole genome shotgun (WGS) entry which is preliminary data.</text>
</comment>
<dbReference type="InterPro" id="IPR001466">
    <property type="entry name" value="Beta-lactam-related"/>
</dbReference>
<dbReference type="RefSeq" id="WP_224863431.1">
    <property type="nucleotide sequence ID" value="NZ_JAYJJT010000006.1"/>
</dbReference>
<evidence type="ECO:0000259" key="1">
    <source>
        <dbReference type="Pfam" id="PF00144"/>
    </source>
</evidence>
<dbReference type="InterPro" id="IPR012338">
    <property type="entry name" value="Beta-lactam/transpept-like"/>
</dbReference>
<dbReference type="GO" id="GO:0106435">
    <property type="term" value="F:carboxylesterase activity"/>
    <property type="evidence" value="ECO:0007669"/>
    <property type="project" value="UniProtKB-EC"/>
</dbReference>
<dbReference type="EMBL" id="JAYJJT010000006">
    <property type="protein sequence ID" value="MEB3049450.1"/>
    <property type="molecule type" value="Genomic_DNA"/>
</dbReference>
<dbReference type="SUPFAM" id="SSF56601">
    <property type="entry name" value="beta-lactamase/transpeptidase-like"/>
    <property type="match status" value="1"/>
</dbReference>
<dbReference type="Proteomes" id="UP001299046">
    <property type="component" value="Unassembled WGS sequence"/>
</dbReference>
<dbReference type="Pfam" id="PF00144">
    <property type="entry name" value="Beta-lactamase"/>
    <property type="match status" value="1"/>
</dbReference>
<organism evidence="2 3">
    <name type="scientific">[Mycobacterium] zoologicum</name>
    <dbReference type="NCBI Taxonomy" id="2872311"/>
    <lineage>
        <taxon>Bacteria</taxon>
        <taxon>Bacillati</taxon>
        <taxon>Actinomycetota</taxon>
        <taxon>Actinomycetes</taxon>
        <taxon>Mycobacteriales</taxon>
        <taxon>Mycobacteriaceae</taxon>
        <taxon>Mycolicibacter</taxon>
    </lineage>
</organism>
<reference evidence="2 3" key="1">
    <citation type="submission" date="2023-12" db="EMBL/GenBank/DDBJ databases">
        <title>Description of new species of Mycobacterium terrae complex isolated from sewage at the Sao Paulo Zoological Park Foundation in Brazil.</title>
        <authorList>
            <person name="Romagnoli C.L."/>
            <person name="Conceicao E.C."/>
            <person name="Machado E."/>
            <person name="Barreto L.B.P.F."/>
            <person name="Sharma A."/>
            <person name="Silva N.M."/>
            <person name="Marques L.E."/>
            <person name="Juliana M.A."/>
            <person name="Lourenco M.C.S."/>
            <person name="Digiampietri L.A."/>
            <person name="Suffys P.N."/>
            <person name="Viana-Niero C."/>
        </authorList>
    </citation>
    <scope>NUCLEOTIDE SEQUENCE [LARGE SCALE GENOMIC DNA]</scope>
    <source>
        <strain evidence="2 3">MYC123</strain>
    </source>
</reference>
<dbReference type="InterPro" id="IPR050789">
    <property type="entry name" value="Diverse_Enzym_Activities"/>
</dbReference>
<dbReference type="PANTHER" id="PTHR43283">
    <property type="entry name" value="BETA-LACTAMASE-RELATED"/>
    <property type="match status" value="1"/>
</dbReference>
<accession>A0ABU5YI09</accession>
<keyword evidence="2" id="KW-0378">Hydrolase</keyword>
<proteinExistence type="predicted"/>
<evidence type="ECO:0000313" key="2">
    <source>
        <dbReference type="EMBL" id="MEB3049450.1"/>
    </source>
</evidence>
<sequence length="425" mass="45772">MIPEILTPDGKIRLPADLDAVTDVGAEEEPFDSAAVERIWQAVRHWYSAGMHPAIQLCLRHNGRVILNRAIGHAWGNAPSDPADAEQVPVTTDTPFCAYSAAKAISSTVVHRLAEQGHFSLDDRVTDYLPDYGRNGKARTTIRQVITHSAGVPFATGPRPDVQRVDDSDYTREQLANLRAIYPPGWAHMYHALTWGPLVREIVSAATGRNIRDILATEILAPLGFRWTNFGVAEEDVPLVAPSHATGRPLPGPIAAVFRKAIGGTMHQIIPFTNTPLYLTSVIPSSNTVSTAFELSRFAEIWRRGGELDGVRVVSPETMAAATAQCRRLRPDVATGLVPLRWGTGFMLGSNRFGPFGRGAPAAFGHLGLVNVAIWADPARGLSAGLISSGKPGSDPEAKRYTALMDRIAAEIPATRRGGYSGDGG</sequence>
<dbReference type="Gene3D" id="3.40.710.10">
    <property type="entry name" value="DD-peptidase/beta-lactamase superfamily"/>
    <property type="match status" value="1"/>
</dbReference>
<keyword evidence="3" id="KW-1185">Reference proteome</keyword>
<dbReference type="EC" id="3.1.1.1" evidence="2"/>
<feature type="domain" description="Beta-lactamase-related" evidence="1">
    <location>
        <begin position="46"/>
        <end position="402"/>
    </location>
</feature>
<dbReference type="PANTHER" id="PTHR43283:SF3">
    <property type="entry name" value="BETA-LACTAMASE FAMILY PROTEIN (AFU_ORTHOLOGUE AFUA_5G07500)"/>
    <property type="match status" value="1"/>
</dbReference>
<dbReference type="NCBIfam" id="NF038269">
    <property type="entry name" value="lipase_LipE"/>
    <property type="match status" value="1"/>
</dbReference>
<gene>
    <name evidence="2" type="primary">lipE</name>
    <name evidence="2" type="ORF">KV112_06800</name>
</gene>
<name>A0ABU5YI09_9MYCO</name>
<protein>
    <submittedName>
        <fullName evidence="2">Lipase LipE</fullName>
        <ecNumber evidence="2">3.1.1.1</ecNumber>
    </submittedName>
</protein>